<comment type="subcellular location">
    <subcellularLocation>
        <location evidence="1">Cell envelope</location>
    </subcellularLocation>
</comment>
<feature type="region of interest" description="Disordered" evidence="3">
    <location>
        <begin position="108"/>
        <end position="176"/>
    </location>
</feature>
<proteinExistence type="predicted"/>
<evidence type="ECO:0000256" key="3">
    <source>
        <dbReference type="SAM" id="MobiDB-lite"/>
    </source>
</evidence>
<evidence type="ECO:0000256" key="2">
    <source>
        <dbReference type="ARBA" id="ARBA00023054"/>
    </source>
</evidence>
<dbReference type="Gene3D" id="2.40.50.100">
    <property type="match status" value="1"/>
</dbReference>
<evidence type="ECO:0000259" key="4">
    <source>
        <dbReference type="Pfam" id="PF25917"/>
    </source>
</evidence>
<dbReference type="Proteomes" id="UP000624325">
    <property type="component" value="Unassembled WGS sequence"/>
</dbReference>
<organism evidence="5 6">
    <name type="scientific">Asanoa iriomotensis</name>
    <dbReference type="NCBI Taxonomy" id="234613"/>
    <lineage>
        <taxon>Bacteria</taxon>
        <taxon>Bacillati</taxon>
        <taxon>Actinomycetota</taxon>
        <taxon>Actinomycetes</taxon>
        <taxon>Micromonosporales</taxon>
        <taxon>Micromonosporaceae</taxon>
        <taxon>Asanoa</taxon>
    </lineage>
</organism>
<name>A0ABQ4BU60_9ACTN</name>
<feature type="compositionally biased region" description="Low complexity" evidence="3">
    <location>
        <begin position="126"/>
        <end position="150"/>
    </location>
</feature>
<dbReference type="InterPro" id="IPR050465">
    <property type="entry name" value="UPF0194_transport"/>
</dbReference>
<keyword evidence="2" id="KW-0175">Coiled coil</keyword>
<feature type="compositionally biased region" description="Polar residues" evidence="3">
    <location>
        <begin position="151"/>
        <end position="163"/>
    </location>
</feature>
<dbReference type="InterPro" id="IPR058625">
    <property type="entry name" value="MdtA-like_BSH"/>
</dbReference>
<evidence type="ECO:0000256" key="1">
    <source>
        <dbReference type="ARBA" id="ARBA00004196"/>
    </source>
</evidence>
<accession>A0ABQ4BU60</accession>
<sequence length="377" mass="36944">MVALLAAGGAVAVALTREPPAVLSTAQTAKVDRGAVSLAVATSGTLSPARSYALGFGTAGTVTTLAVHAGDKVAKGQVLARIDDTAAKERVSSARDAVDRAGDALDAAESAGTATCGGRTVQSALRTTPTVPASPTPTARPSATARPGASQGTQSRPPATTAPSAGRTGGACTGSTEDPVLRARQQLTAAGVTLADAEDALAGTTIKAPVAGTVLSVSGAVGASVPAGSSVVTMADPATMQVTATFPEADAGRLAAGQTATVTLADRADAPLTANVVQVDPVGTTDGSLVVFGAQLAFEQAPQDVLVGQSAAVRVTVASRSDVLRVPSTAVRADDTVLVRDGAGDRATQVAVGLRGDAYTEITGGLIDGQEIVTASS</sequence>
<dbReference type="PANTHER" id="PTHR32347:SF29">
    <property type="entry name" value="UPF0194 MEMBRANE PROTEIN YBHG"/>
    <property type="match status" value="1"/>
</dbReference>
<keyword evidence="6" id="KW-1185">Reference proteome</keyword>
<evidence type="ECO:0000313" key="6">
    <source>
        <dbReference type="Proteomes" id="UP000624325"/>
    </source>
</evidence>
<feature type="domain" description="Multidrug resistance protein MdtA-like barrel-sandwich hybrid" evidence="4">
    <location>
        <begin position="60"/>
        <end position="230"/>
    </location>
</feature>
<dbReference type="PANTHER" id="PTHR32347">
    <property type="entry name" value="EFFLUX SYSTEM COMPONENT YKNX-RELATED"/>
    <property type="match status" value="1"/>
</dbReference>
<dbReference type="EMBL" id="BONC01000001">
    <property type="protein sequence ID" value="GIF54066.1"/>
    <property type="molecule type" value="Genomic_DNA"/>
</dbReference>
<protein>
    <recommendedName>
        <fullName evidence="4">Multidrug resistance protein MdtA-like barrel-sandwich hybrid domain-containing protein</fullName>
    </recommendedName>
</protein>
<comment type="caution">
    <text evidence="5">The sequence shown here is derived from an EMBL/GenBank/DDBJ whole genome shotgun (WGS) entry which is preliminary data.</text>
</comment>
<evidence type="ECO:0000313" key="5">
    <source>
        <dbReference type="EMBL" id="GIF54066.1"/>
    </source>
</evidence>
<dbReference type="Pfam" id="PF25917">
    <property type="entry name" value="BSH_RND"/>
    <property type="match status" value="1"/>
</dbReference>
<gene>
    <name evidence="5" type="ORF">Air01nite_01610</name>
</gene>
<dbReference type="Gene3D" id="2.40.420.20">
    <property type="match status" value="1"/>
</dbReference>
<reference evidence="5 6" key="1">
    <citation type="submission" date="2021-01" db="EMBL/GenBank/DDBJ databases">
        <title>Whole genome shotgun sequence of Asanoa iriomotensis NBRC 100142.</title>
        <authorList>
            <person name="Komaki H."/>
            <person name="Tamura T."/>
        </authorList>
    </citation>
    <scope>NUCLEOTIDE SEQUENCE [LARGE SCALE GENOMIC DNA]</scope>
    <source>
        <strain evidence="5 6">NBRC 100142</strain>
    </source>
</reference>
<dbReference type="Gene3D" id="2.40.30.170">
    <property type="match status" value="1"/>
</dbReference>